<keyword evidence="3" id="KW-0479">Metal-binding</keyword>
<dbReference type="AlphaFoldDB" id="A0A5K7YJ07"/>
<dbReference type="InterPro" id="IPR050377">
    <property type="entry name" value="Radical_SAM_PqqE_MftC-like"/>
</dbReference>
<comment type="cofactor">
    <cofactor evidence="1">
        <name>[4Fe-4S] cluster</name>
        <dbReference type="ChEBI" id="CHEBI:49883"/>
    </cofactor>
</comment>
<dbReference type="SFLD" id="SFLDG01067">
    <property type="entry name" value="SPASM/twitch_domain_containing"/>
    <property type="match status" value="1"/>
</dbReference>
<dbReference type="PANTHER" id="PTHR11228:SF7">
    <property type="entry name" value="PQQA PEPTIDE CYCLASE"/>
    <property type="match status" value="1"/>
</dbReference>
<accession>A0A5K7YJ07</accession>
<dbReference type="KEGG" id="dalk:DSCA_06610"/>
<keyword evidence="5" id="KW-0411">Iron-sulfur</keyword>
<name>A0A5K7YJ07_9BACT</name>
<evidence type="ECO:0000256" key="4">
    <source>
        <dbReference type="ARBA" id="ARBA00023004"/>
    </source>
</evidence>
<evidence type="ECO:0000256" key="5">
    <source>
        <dbReference type="ARBA" id="ARBA00023014"/>
    </source>
</evidence>
<sequence length="373" mass="42303">MNFPKHEKEHPNPYPLVAPLPDDLQFGLSNVCNLTCVFCGEHRIGHPVKVRRFSAAMRRMMMGLIPHVREAAFHENSEFFLDRDFVPILELCSRHGVTLSLNTNASRLTAGQIDALEDYKAHLNIAISLDAARPATYAKLRGGRFEKVWDHAQTLVDIVRRKPAYRSRVWCPTHTTAAFIIMGENRSEAMEFLEMVDAAGFDRVSFYRLHDSGDWQCRRGEFAFDYQAQGSWNFKAEYNELVRDLETEARKRGILCWLPEPYPLVEGKADDGPTEIHASHHPEAVPVLGKEPICLKPWTGRSVILASGALYPCCHAWGPEAELGNVSDGDFNAAWNSAKAQALRKALWEHRFPRMCRNGSCPVYRSWLLRKGG</sequence>
<reference evidence="8 9" key="1">
    <citation type="submission" date="2019-11" db="EMBL/GenBank/DDBJ databases">
        <title>Comparative genomics of hydrocarbon-degrading Desulfosarcina strains.</title>
        <authorList>
            <person name="Watanabe M."/>
            <person name="Kojima H."/>
            <person name="Fukui M."/>
        </authorList>
    </citation>
    <scope>NUCLEOTIDE SEQUENCE [LARGE SCALE GENOMIC DNA]</scope>
    <source>
        <strain evidence="8 9">PL12</strain>
    </source>
</reference>
<evidence type="ECO:0000259" key="6">
    <source>
        <dbReference type="Pfam" id="PF04055"/>
    </source>
</evidence>
<evidence type="ECO:0000256" key="2">
    <source>
        <dbReference type="ARBA" id="ARBA00022691"/>
    </source>
</evidence>
<dbReference type="SFLD" id="SFLDS00029">
    <property type="entry name" value="Radical_SAM"/>
    <property type="match status" value="1"/>
</dbReference>
<keyword evidence="4" id="KW-0408">Iron</keyword>
<proteinExistence type="predicted"/>
<dbReference type="Proteomes" id="UP000427906">
    <property type="component" value="Chromosome"/>
</dbReference>
<dbReference type="CDD" id="cd21109">
    <property type="entry name" value="SPASM"/>
    <property type="match status" value="1"/>
</dbReference>
<keyword evidence="9" id="KW-1185">Reference proteome</keyword>
<dbReference type="RefSeq" id="WP_155315066.1">
    <property type="nucleotide sequence ID" value="NZ_AP021874.1"/>
</dbReference>
<dbReference type="PANTHER" id="PTHR11228">
    <property type="entry name" value="RADICAL SAM DOMAIN PROTEIN"/>
    <property type="match status" value="1"/>
</dbReference>
<dbReference type="Pfam" id="PF13186">
    <property type="entry name" value="SPASM"/>
    <property type="match status" value="1"/>
</dbReference>
<evidence type="ECO:0000256" key="3">
    <source>
        <dbReference type="ARBA" id="ARBA00022723"/>
    </source>
</evidence>
<organism evidence="8 9">
    <name type="scientific">Desulfosarcina alkanivorans</name>
    <dbReference type="NCBI Taxonomy" id="571177"/>
    <lineage>
        <taxon>Bacteria</taxon>
        <taxon>Pseudomonadati</taxon>
        <taxon>Thermodesulfobacteriota</taxon>
        <taxon>Desulfobacteria</taxon>
        <taxon>Desulfobacterales</taxon>
        <taxon>Desulfosarcinaceae</taxon>
        <taxon>Desulfosarcina</taxon>
    </lineage>
</organism>
<dbReference type="GO" id="GO:0051536">
    <property type="term" value="F:iron-sulfur cluster binding"/>
    <property type="evidence" value="ECO:0007669"/>
    <property type="project" value="UniProtKB-KW"/>
</dbReference>
<protein>
    <recommendedName>
        <fullName evidence="10">Radical SAM core domain-containing protein</fullName>
    </recommendedName>
</protein>
<keyword evidence="2" id="KW-0949">S-adenosyl-L-methionine</keyword>
<dbReference type="EMBL" id="AP021874">
    <property type="protein sequence ID" value="BBO66731.1"/>
    <property type="molecule type" value="Genomic_DNA"/>
</dbReference>
<dbReference type="InterPro" id="IPR013785">
    <property type="entry name" value="Aldolase_TIM"/>
</dbReference>
<dbReference type="CDD" id="cd01335">
    <property type="entry name" value="Radical_SAM"/>
    <property type="match status" value="1"/>
</dbReference>
<gene>
    <name evidence="8" type="ORF">DSCA_06610</name>
</gene>
<dbReference type="GO" id="GO:0046872">
    <property type="term" value="F:metal ion binding"/>
    <property type="evidence" value="ECO:0007669"/>
    <property type="project" value="UniProtKB-KW"/>
</dbReference>
<evidence type="ECO:0000313" key="9">
    <source>
        <dbReference type="Proteomes" id="UP000427906"/>
    </source>
</evidence>
<dbReference type="InterPro" id="IPR007197">
    <property type="entry name" value="rSAM"/>
</dbReference>
<evidence type="ECO:0000259" key="7">
    <source>
        <dbReference type="Pfam" id="PF13186"/>
    </source>
</evidence>
<dbReference type="GO" id="GO:0003824">
    <property type="term" value="F:catalytic activity"/>
    <property type="evidence" value="ECO:0007669"/>
    <property type="project" value="InterPro"/>
</dbReference>
<evidence type="ECO:0008006" key="10">
    <source>
        <dbReference type="Google" id="ProtNLM"/>
    </source>
</evidence>
<dbReference type="SUPFAM" id="SSF102114">
    <property type="entry name" value="Radical SAM enzymes"/>
    <property type="match status" value="1"/>
</dbReference>
<dbReference type="Pfam" id="PF04055">
    <property type="entry name" value="Radical_SAM"/>
    <property type="match status" value="1"/>
</dbReference>
<dbReference type="OrthoDB" id="9772409at2"/>
<dbReference type="Gene3D" id="3.20.20.70">
    <property type="entry name" value="Aldolase class I"/>
    <property type="match status" value="1"/>
</dbReference>
<dbReference type="InterPro" id="IPR058240">
    <property type="entry name" value="rSAM_sf"/>
</dbReference>
<dbReference type="InterPro" id="IPR023885">
    <property type="entry name" value="4Fe4S-binding_SPASM_dom"/>
</dbReference>
<evidence type="ECO:0000313" key="8">
    <source>
        <dbReference type="EMBL" id="BBO66731.1"/>
    </source>
</evidence>
<feature type="domain" description="Radical SAM core" evidence="6">
    <location>
        <begin position="29"/>
        <end position="193"/>
    </location>
</feature>
<evidence type="ECO:0000256" key="1">
    <source>
        <dbReference type="ARBA" id="ARBA00001966"/>
    </source>
</evidence>
<feature type="domain" description="4Fe4S-binding SPASM" evidence="7">
    <location>
        <begin position="300"/>
        <end position="361"/>
    </location>
</feature>